<name>A0ABU4SER4_9GAMM</name>
<evidence type="ECO:0000313" key="3">
    <source>
        <dbReference type="Proteomes" id="UP001271890"/>
    </source>
</evidence>
<dbReference type="SUPFAM" id="SSF51905">
    <property type="entry name" value="FAD/NAD(P)-binding domain"/>
    <property type="match status" value="1"/>
</dbReference>
<dbReference type="PANTHER" id="PTHR40254">
    <property type="entry name" value="BLR0577 PROTEIN"/>
    <property type="match status" value="1"/>
</dbReference>
<evidence type="ECO:0000313" key="2">
    <source>
        <dbReference type="EMBL" id="MDX7989235.1"/>
    </source>
</evidence>
<dbReference type="Pfam" id="PF13454">
    <property type="entry name" value="NAD_binding_9"/>
    <property type="match status" value="1"/>
</dbReference>
<dbReference type="InterPro" id="IPR036188">
    <property type="entry name" value="FAD/NAD-bd_sf"/>
</dbReference>
<accession>A0ABU4SER4</accession>
<evidence type="ECO:0000259" key="1">
    <source>
        <dbReference type="Pfam" id="PF13454"/>
    </source>
</evidence>
<dbReference type="EMBL" id="VCDN01000109">
    <property type="protein sequence ID" value="MDX7989235.1"/>
    <property type="molecule type" value="Genomic_DNA"/>
</dbReference>
<proteinExistence type="predicted"/>
<feature type="domain" description="FAD-dependent urate hydroxylase HpyO/Asp monooxygenase CreE-like FAD/NAD(P)-binding" evidence="1">
    <location>
        <begin position="5"/>
        <end position="154"/>
    </location>
</feature>
<sequence length="469" mass="51783">MRSYAIIGTGYAGISVLARLLELPESEIASITLFDIPEKLAVGTAFAEDVSTNLLNRPVNTMYFREQGDFGAWLEENTSDTPVAHDAFVPRARFGQFLCYQLHRCQQLAAQRGISLRIVPQRVVDLVPLAQQFRIVTEDGASAFYSRCFLCLGTATCHDPYGLKNQAGYYDTVWPINRLKIDDTDSVAIIGSRLSAHDAAIAIAPRCQKIYFISRKGALPRQVSGYHKITPQMFTQVEIKRLFAIHGKITVAQLFRLLRREFSAHNCSLSQFIQNTDPGVTAMSILMALNNNVSYAWQHLGEQQRQYFTQRWQARWQQLRIPIASPNAQKITALFASGQLEHLHGNIIIKPLAKGFEISVPSGVSVLVDKIINASGISNSPENYPLAQRLVQQGIAVAHPFGGIKVCPDSLCLRNAVGEIVPGIKCIGQLTVGEYYAVGNIDVLHSQAKQAVESGWHDAPASIPLVPDS</sequence>
<protein>
    <recommendedName>
        <fullName evidence="1">FAD-dependent urate hydroxylase HpyO/Asp monooxygenase CreE-like FAD/NAD(P)-binding domain-containing protein</fullName>
    </recommendedName>
</protein>
<gene>
    <name evidence="2" type="ORF">FE392_18295</name>
</gene>
<dbReference type="InterPro" id="IPR038732">
    <property type="entry name" value="HpyO/CreE_NAD-binding"/>
</dbReference>
<dbReference type="RefSeq" id="WP_319931605.1">
    <property type="nucleotide sequence ID" value="NZ_VCDN01000109.1"/>
</dbReference>
<reference evidence="3" key="1">
    <citation type="journal article" date="2024" name="Toxins">
        <title>Genome Sequence Analysis of Native Xenorhabdus Strains Isolated from Entomopathogenic Nematodes in Argentina.</title>
        <authorList>
            <person name="Palma L."/>
            <person name="Frizzo L."/>
            <person name="Kaiser S."/>
            <person name="Berry C."/>
            <person name="Caballero P."/>
            <person name="Bode H.B."/>
            <person name="Del Valle E.E."/>
        </authorList>
    </citation>
    <scope>NUCLEOTIDE SEQUENCE [LARGE SCALE GENOMIC DNA]</scope>
    <source>
        <strain evidence="3">12</strain>
    </source>
</reference>
<comment type="caution">
    <text evidence="2">The sequence shown here is derived from an EMBL/GenBank/DDBJ whole genome shotgun (WGS) entry which is preliminary data.</text>
</comment>
<keyword evidence="3" id="KW-1185">Reference proteome</keyword>
<dbReference type="Proteomes" id="UP001271890">
    <property type="component" value="Unassembled WGS sequence"/>
</dbReference>
<dbReference type="InterPro" id="IPR052189">
    <property type="entry name" value="L-asp_N-monooxygenase_NS-form"/>
</dbReference>
<dbReference type="PANTHER" id="PTHR40254:SF1">
    <property type="entry name" value="BLR0577 PROTEIN"/>
    <property type="match status" value="1"/>
</dbReference>
<organism evidence="2 3">
    <name type="scientific">Xenorhabdus santafensis</name>
    <dbReference type="NCBI Taxonomy" id="2582833"/>
    <lineage>
        <taxon>Bacteria</taxon>
        <taxon>Pseudomonadati</taxon>
        <taxon>Pseudomonadota</taxon>
        <taxon>Gammaproteobacteria</taxon>
        <taxon>Enterobacterales</taxon>
        <taxon>Morganellaceae</taxon>
        <taxon>Xenorhabdus</taxon>
    </lineage>
</organism>